<keyword evidence="4" id="KW-0233">DNA recombination</keyword>
<evidence type="ECO:0000256" key="4">
    <source>
        <dbReference type="ARBA" id="ARBA00023172"/>
    </source>
</evidence>
<dbReference type="PANTHER" id="PTHR30629">
    <property type="entry name" value="PROPHAGE INTEGRASE"/>
    <property type="match status" value="1"/>
</dbReference>
<accession>A0ABY8ILQ0</accession>
<dbReference type="InterPro" id="IPR050808">
    <property type="entry name" value="Phage_Integrase"/>
</dbReference>
<keyword evidence="2" id="KW-0229">DNA integration</keyword>
<organism evidence="7 8">
    <name type="scientific">Rhizobium rhododendri</name>
    <dbReference type="NCBI Taxonomy" id="2506430"/>
    <lineage>
        <taxon>Bacteria</taxon>
        <taxon>Pseudomonadati</taxon>
        <taxon>Pseudomonadota</taxon>
        <taxon>Alphaproteobacteria</taxon>
        <taxon>Hyphomicrobiales</taxon>
        <taxon>Rhizobiaceae</taxon>
        <taxon>Rhizobium/Agrobacterium group</taxon>
        <taxon>Rhizobium</taxon>
    </lineage>
</organism>
<dbReference type="InterPro" id="IPR010998">
    <property type="entry name" value="Integrase_recombinase_N"/>
</dbReference>
<dbReference type="InterPro" id="IPR025166">
    <property type="entry name" value="Integrase_DNA_bind_dom"/>
</dbReference>
<evidence type="ECO:0000256" key="3">
    <source>
        <dbReference type="ARBA" id="ARBA00023125"/>
    </source>
</evidence>
<dbReference type="InterPro" id="IPR011010">
    <property type="entry name" value="DNA_brk_join_enz"/>
</dbReference>
<dbReference type="PANTHER" id="PTHR30629:SF2">
    <property type="entry name" value="PROPHAGE INTEGRASE INTS-RELATED"/>
    <property type="match status" value="1"/>
</dbReference>
<dbReference type="Gene3D" id="1.10.150.130">
    <property type="match status" value="1"/>
</dbReference>
<evidence type="ECO:0000256" key="5">
    <source>
        <dbReference type="PROSITE-ProRule" id="PRU01248"/>
    </source>
</evidence>
<gene>
    <name evidence="7" type="ORF">PR018_05390</name>
</gene>
<dbReference type="PROSITE" id="PS51900">
    <property type="entry name" value="CB"/>
    <property type="match status" value="1"/>
</dbReference>
<dbReference type="RefSeq" id="WP_142828872.1">
    <property type="nucleotide sequence ID" value="NZ_CP117267.1"/>
</dbReference>
<dbReference type="EMBL" id="CP117267">
    <property type="protein sequence ID" value="WFS23935.1"/>
    <property type="molecule type" value="Genomic_DNA"/>
</dbReference>
<feature type="domain" description="Core-binding (CB)" evidence="6">
    <location>
        <begin position="107"/>
        <end position="187"/>
    </location>
</feature>
<dbReference type="InterPro" id="IPR038488">
    <property type="entry name" value="Integrase_DNA-bd_sf"/>
</dbReference>
<evidence type="ECO:0000313" key="7">
    <source>
        <dbReference type="EMBL" id="WFS23935.1"/>
    </source>
</evidence>
<dbReference type="SUPFAM" id="SSF56349">
    <property type="entry name" value="DNA breaking-rejoining enzymes"/>
    <property type="match status" value="1"/>
</dbReference>
<reference evidence="7" key="1">
    <citation type="journal article" date="2019" name="Phytopathology">
        <title>A Novel Group of Rhizobium tumorigenes-Like Agrobacteria Associated with Crown Gall Disease of Rhododendron and Blueberry.</title>
        <authorList>
            <person name="Kuzmanovic N."/>
            <person name="Behrens P."/>
            <person name="Idczak E."/>
            <person name="Wagner S."/>
            <person name="Gotz M."/>
            <person name="Sproer C."/>
            <person name="Bunk B."/>
            <person name="Overmann J."/>
            <person name="Smalla K."/>
        </authorList>
    </citation>
    <scope>NUCLEOTIDE SEQUENCE</scope>
    <source>
        <strain evidence="7">Rho-6.2</strain>
    </source>
</reference>
<evidence type="ECO:0000313" key="8">
    <source>
        <dbReference type="Proteomes" id="UP000318939"/>
    </source>
</evidence>
<evidence type="ECO:0000259" key="6">
    <source>
        <dbReference type="PROSITE" id="PS51900"/>
    </source>
</evidence>
<keyword evidence="8" id="KW-1185">Reference proteome</keyword>
<keyword evidence="3 5" id="KW-0238">DNA-binding</keyword>
<sequence>MREALDIKNIDRLPRPAKRQEIPEGIILGLYLVVQPTGQKSWAFRYSKFGGGKITIGRYPDCSHTTARAAAVKYAADLEAGINIGADQRTPKVAEAVATAQVAGAKLFKDAWAEYIETYCKVQNRPSTVATKEGFYRNHFQGLADRLLSSITRSELFELIAGIAAAGSPVAANRALPVLSTFFKWCVPQDLIPATPTTLLVKPTAESIRTRKLNQSEIRWLWLACDDYGYPYGDLVKMVLMSMTRVNEVAGALYSEFYDDPDFGTIWEVPADRSKNRKGHLHPCTPQMKRLMQGLPRLRGSSGLLFTTNDRSQFSGFSNAKTYLDKRMLDIARAEGSAAGASPEQTSTISIPRWTLHDLRRTGTTEMAKMKVLPHVCEAVLNHVSGEVSGVAAVYNQYAYINEKYEALCRWHNRIEQFVKGS</sequence>
<dbReference type="InterPro" id="IPR044068">
    <property type="entry name" value="CB"/>
</dbReference>
<dbReference type="Pfam" id="PF13356">
    <property type="entry name" value="Arm-DNA-bind_3"/>
    <property type="match status" value="1"/>
</dbReference>
<proteinExistence type="inferred from homology"/>
<dbReference type="Proteomes" id="UP000318939">
    <property type="component" value="Chromosome"/>
</dbReference>
<reference evidence="7" key="2">
    <citation type="journal article" date="2023" name="MicrobiologyOpen">
        <title>Genomics of the tumorigenes clade of the family Rhizobiaceae and description of Rhizobium rhododendri sp. nov.</title>
        <authorList>
            <person name="Kuzmanovic N."/>
            <person name="diCenzo G.C."/>
            <person name="Bunk B."/>
            <person name="Sproeer C."/>
            <person name="Fruehling A."/>
            <person name="Neumann-Schaal M."/>
            <person name="Overmann J."/>
            <person name="Smalla K."/>
        </authorList>
    </citation>
    <scope>NUCLEOTIDE SEQUENCE</scope>
    <source>
        <strain evidence="7">Rho-6.2</strain>
    </source>
</reference>
<dbReference type="InterPro" id="IPR013762">
    <property type="entry name" value="Integrase-like_cat_sf"/>
</dbReference>
<evidence type="ECO:0000256" key="1">
    <source>
        <dbReference type="ARBA" id="ARBA00008857"/>
    </source>
</evidence>
<protein>
    <submittedName>
        <fullName evidence="7">Site-specific integrase</fullName>
    </submittedName>
</protein>
<name>A0ABY8ILQ0_9HYPH</name>
<dbReference type="Gene3D" id="1.10.443.10">
    <property type="entry name" value="Intergrase catalytic core"/>
    <property type="match status" value="1"/>
</dbReference>
<comment type="similarity">
    <text evidence="1">Belongs to the 'phage' integrase family.</text>
</comment>
<evidence type="ECO:0000256" key="2">
    <source>
        <dbReference type="ARBA" id="ARBA00022908"/>
    </source>
</evidence>
<dbReference type="Gene3D" id="3.30.160.390">
    <property type="entry name" value="Integrase, DNA-binding domain"/>
    <property type="match status" value="1"/>
</dbReference>
<dbReference type="CDD" id="cd00801">
    <property type="entry name" value="INT_P4_C"/>
    <property type="match status" value="1"/>
</dbReference>